<reference evidence="2 3" key="1">
    <citation type="submission" date="2017-03" db="EMBL/GenBank/DDBJ databases">
        <authorList>
            <person name="Afonso C.L."/>
            <person name="Miller P.J."/>
            <person name="Scott M.A."/>
            <person name="Spackman E."/>
            <person name="Goraichik I."/>
            <person name="Dimitrov K.M."/>
            <person name="Suarez D.L."/>
            <person name="Swayne D.E."/>
        </authorList>
    </citation>
    <scope>NUCLEOTIDE SEQUENCE [LARGE SCALE GENOMIC DNA]</scope>
    <source>
        <strain evidence="2 3">CIP 102111</strain>
    </source>
</reference>
<sequence length="152" mass="15740">MSGNATLDVMTSHAGAASTEQGSPFFPPQAPATTPPIAPRSLKDRVASVAGLEAAHLAGADKSEIQQVLESLLGALKDLPDAQLQLGERHGDGGLRITSHLAVWLIGKITDAYGGKLVRLSKVPSRESLRSTSGLAELLNVAISKKQGTGKP</sequence>
<dbReference type="AlphaFoldDB" id="A0A2H1K4I7"/>
<evidence type="ECO:0000313" key="2">
    <source>
        <dbReference type="EMBL" id="SMX94484.1"/>
    </source>
</evidence>
<dbReference type="Proteomes" id="UP000234333">
    <property type="component" value="Unassembled WGS sequence"/>
</dbReference>
<evidence type="ECO:0000256" key="1">
    <source>
        <dbReference type="SAM" id="MobiDB-lite"/>
    </source>
</evidence>
<evidence type="ECO:0000313" key="3">
    <source>
        <dbReference type="Proteomes" id="UP000234333"/>
    </source>
</evidence>
<protein>
    <submittedName>
        <fullName evidence="2">Uncharacterized protein</fullName>
    </submittedName>
</protein>
<dbReference type="EMBL" id="FXZC01000006">
    <property type="protein sequence ID" value="SMX94484.1"/>
    <property type="molecule type" value="Genomic_DNA"/>
</dbReference>
<feature type="compositionally biased region" description="Pro residues" evidence="1">
    <location>
        <begin position="25"/>
        <end position="36"/>
    </location>
</feature>
<gene>
    <name evidence="2" type="ORF">BC102111_02881</name>
</gene>
<name>A0A2H1K4I7_9MICO</name>
<accession>A0A2H1K4I7</accession>
<proteinExistence type="predicted"/>
<organism evidence="2 3">
    <name type="scientific">Brevibacterium casei CIP 102111</name>
    <dbReference type="NCBI Taxonomy" id="1255625"/>
    <lineage>
        <taxon>Bacteria</taxon>
        <taxon>Bacillati</taxon>
        <taxon>Actinomycetota</taxon>
        <taxon>Actinomycetes</taxon>
        <taxon>Micrococcales</taxon>
        <taxon>Brevibacteriaceae</taxon>
        <taxon>Brevibacterium</taxon>
    </lineage>
</organism>
<feature type="region of interest" description="Disordered" evidence="1">
    <location>
        <begin position="1"/>
        <end position="36"/>
    </location>
</feature>